<comment type="caution">
    <text evidence="2">The sequence shown here is derived from an EMBL/GenBank/DDBJ whole genome shotgun (WGS) entry which is preliminary data.</text>
</comment>
<protein>
    <submittedName>
        <fullName evidence="2">Uncharacterized protein</fullName>
    </submittedName>
</protein>
<dbReference type="EMBL" id="RKST01000050">
    <property type="protein sequence ID" value="RUM95334.1"/>
    <property type="molecule type" value="Genomic_DNA"/>
</dbReference>
<proteinExistence type="predicted"/>
<evidence type="ECO:0000313" key="3">
    <source>
        <dbReference type="Proteomes" id="UP000281647"/>
    </source>
</evidence>
<reference evidence="2 3" key="1">
    <citation type="submission" date="2018-11" db="EMBL/GenBank/DDBJ databases">
        <title>Pseudaminobacter arsenicus sp. nov., an arsenic-resistant bacterium isolated from arsenic-rich aquifers.</title>
        <authorList>
            <person name="Mu Y."/>
        </authorList>
    </citation>
    <scope>NUCLEOTIDE SEQUENCE [LARGE SCALE GENOMIC DNA]</scope>
    <source>
        <strain evidence="2 3">CB3</strain>
    </source>
</reference>
<evidence type="ECO:0000313" key="2">
    <source>
        <dbReference type="EMBL" id="RUM95334.1"/>
    </source>
</evidence>
<gene>
    <name evidence="2" type="ORF">EET67_23960</name>
</gene>
<dbReference type="Proteomes" id="UP000281647">
    <property type="component" value="Unassembled WGS sequence"/>
</dbReference>
<evidence type="ECO:0000256" key="1">
    <source>
        <dbReference type="SAM" id="MobiDB-lite"/>
    </source>
</evidence>
<accession>A0A432UZF7</accession>
<organism evidence="2 3">
    <name type="scientific">Borborobacter arsenicus</name>
    <dbReference type="NCBI Taxonomy" id="1851146"/>
    <lineage>
        <taxon>Bacteria</taxon>
        <taxon>Pseudomonadati</taxon>
        <taxon>Pseudomonadota</taxon>
        <taxon>Alphaproteobacteria</taxon>
        <taxon>Hyphomicrobiales</taxon>
        <taxon>Phyllobacteriaceae</taxon>
        <taxon>Borborobacter</taxon>
    </lineage>
</organism>
<feature type="region of interest" description="Disordered" evidence="1">
    <location>
        <begin position="1"/>
        <end position="31"/>
    </location>
</feature>
<sequence length="126" mass="13807">MEPSKEGRSTIGNRPAFDSADAQHGRKTSRVADTLIRPNDRAASGGKGIHLRRDARFQFARRHRCILRLLPRVVAGGDLLADAIDSLAVGLAALQFGGRKRLMRQTATAADIHFEPTNQFGKEGKF</sequence>
<keyword evidence="3" id="KW-1185">Reference proteome</keyword>
<dbReference type="RefSeq" id="WP_128628747.1">
    <property type="nucleotide sequence ID" value="NZ_RKST01000050.1"/>
</dbReference>
<name>A0A432UZF7_9HYPH</name>
<dbReference type="AlphaFoldDB" id="A0A432UZF7"/>